<dbReference type="Proteomes" id="UP000009169">
    <property type="component" value="Unassembled WGS sequence"/>
</dbReference>
<name>F2PX07_TRIEC</name>
<sequence length="112" mass="12487">MAVLSGVECAFEVLLVAVENSWANKRASRSLLADRTVERLASRTGREHGSAYKRLCNGGVFGEDLIGTPYRMNAVLPSYNISATEIRWIFNFSESRAEASFKDTMDDPSLFF</sequence>
<gene>
    <name evidence="1" type="ORF">TEQG_05429</name>
</gene>
<dbReference type="HOGENOM" id="CLU_172024_0_0_1"/>
<dbReference type="VEuPathDB" id="FungiDB:TEQG_05429"/>
<organism evidence="1 2">
    <name type="scientific">Trichophyton equinum (strain ATCC MYA-4606 / CBS 127.97)</name>
    <name type="common">Horse ringworm fungus</name>
    <dbReference type="NCBI Taxonomy" id="559882"/>
    <lineage>
        <taxon>Eukaryota</taxon>
        <taxon>Fungi</taxon>
        <taxon>Dikarya</taxon>
        <taxon>Ascomycota</taxon>
        <taxon>Pezizomycotina</taxon>
        <taxon>Eurotiomycetes</taxon>
        <taxon>Eurotiomycetidae</taxon>
        <taxon>Onygenales</taxon>
        <taxon>Arthrodermataceae</taxon>
        <taxon>Trichophyton</taxon>
    </lineage>
</organism>
<protein>
    <submittedName>
        <fullName evidence="1">Uncharacterized protein</fullName>
    </submittedName>
</protein>
<evidence type="ECO:0000313" key="1">
    <source>
        <dbReference type="EMBL" id="EGE06425.1"/>
    </source>
</evidence>
<evidence type="ECO:0000313" key="2">
    <source>
        <dbReference type="Proteomes" id="UP000009169"/>
    </source>
</evidence>
<reference evidence="2" key="1">
    <citation type="journal article" date="2012" name="MBio">
        <title>Comparative genome analysis of Trichophyton rubrum and related dermatophytes reveals candidate genes involved in infection.</title>
        <authorList>
            <person name="Martinez D.A."/>
            <person name="Oliver B.G."/>
            <person name="Graeser Y."/>
            <person name="Goldberg J.M."/>
            <person name="Li W."/>
            <person name="Martinez-Rossi N.M."/>
            <person name="Monod M."/>
            <person name="Shelest E."/>
            <person name="Barton R.C."/>
            <person name="Birch E."/>
            <person name="Brakhage A.A."/>
            <person name="Chen Z."/>
            <person name="Gurr S.J."/>
            <person name="Heiman D."/>
            <person name="Heitman J."/>
            <person name="Kosti I."/>
            <person name="Rossi A."/>
            <person name="Saif S."/>
            <person name="Samalova M."/>
            <person name="Saunders C.W."/>
            <person name="Shea T."/>
            <person name="Summerbell R.C."/>
            <person name="Xu J."/>
            <person name="Young S."/>
            <person name="Zeng Q."/>
            <person name="Birren B.W."/>
            <person name="Cuomo C.A."/>
            <person name="White T.C."/>
        </authorList>
    </citation>
    <scope>NUCLEOTIDE SEQUENCE [LARGE SCALE GENOMIC DNA]</scope>
    <source>
        <strain evidence="2">ATCC MYA-4606 / CBS 127.97</strain>
    </source>
</reference>
<keyword evidence="2" id="KW-1185">Reference proteome</keyword>
<dbReference type="AlphaFoldDB" id="F2PX07"/>
<dbReference type="EMBL" id="DS995747">
    <property type="protein sequence ID" value="EGE06425.1"/>
    <property type="molecule type" value="Genomic_DNA"/>
</dbReference>
<accession>F2PX07</accession>
<proteinExistence type="predicted"/>